<protein>
    <submittedName>
        <fullName evidence="1">Uncharacterized protein</fullName>
    </submittedName>
</protein>
<sequence>MKHMWRRSQNVELCYYCGLIRSAENDAQVCRFPSATDAELPALKSPSHIDDASLKAAESLKTYLAVRGDNDGEIARTIARLKVEERRRTLLEVLSIFDENIDVQARRLNANSHIFETNSAWILRVRRTAIANLLSAINSEMSAS</sequence>
<accession>A0A7W6LPP3</accession>
<name>A0A7W6LPP3_9SPHN</name>
<dbReference type="RefSeq" id="WP_188081995.1">
    <property type="nucleotide sequence ID" value="NZ_JACIEU010000007.1"/>
</dbReference>
<comment type="caution">
    <text evidence="1">The sequence shown here is derived from an EMBL/GenBank/DDBJ whole genome shotgun (WGS) entry which is preliminary data.</text>
</comment>
<proteinExistence type="predicted"/>
<dbReference type="EMBL" id="JACIEU010000007">
    <property type="protein sequence ID" value="MBB4148219.1"/>
    <property type="molecule type" value="Genomic_DNA"/>
</dbReference>
<evidence type="ECO:0000313" key="2">
    <source>
        <dbReference type="Proteomes" id="UP000590524"/>
    </source>
</evidence>
<dbReference type="AlphaFoldDB" id="A0A7W6LPP3"/>
<dbReference type="Proteomes" id="UP000590524">
    <property type="component" value="Unassembled WGS sequence"/>
</dbReference>
<keyword evidence="2" id="KW-1185">Reference proteome</keyword>
<organism evidence="1 2">
    <name type="scientific">Sphingobium scionense</name>
    <dbReference type="NCBI Taxonomy" id="1404341"/>
    <lineage>
        <taxon>Bacteria</taxon>
        <taxon>Pseudomonadati</taxon>
        <taxon>Pseudomonadota</taxon>
        <taxon>Alphaproteobacteria</taxon>
        <taxon>Sphingomonadales</taxon>
        <taxon>Sphingomonadaceae</taxon>
        <taxon>Sphingobium</taxon>
    </lineage>
</organism>
<evidence type="ECO:0000313" key="1">
    <source>
        <dbReference type="EMBL" id="MBB4148219.1"/>
    </source>
</evidence>
<gene>
    <name evidence="1" type="ORF">GGQ90_001998</name>
</gene>
<reference evidence="1 2" key="1">
    <citation type="submission" date="2020-08" db="EMBL/GenBank/DDBJ databases">
        <title>Genomic Encyclopedia of Type Strains, Phase IV (KMG-IV): sequencing the most valuable type-strain genomes for metagenomic binning, comparative biology and taxonomic classification.</title>
        <authorList>
            <person name="Goeker M."/>
        </authorList>
    </citation>
    <scope>NUCLEOTIDE SEQUENCE [LARGE SCALE GENOMIC DNA]</scope>
    <source>
        <strain evidence="1 2">DSM 19371</strain>
    </source>
</reference>